<dbReference type="Proteomes" id="UP000824533">
    <property type="component" value="Linkage Group LG10"/>
</dbReference>
<evidence type="ECO:0000313" key="1">
    <source>
        <dbReference type="EMBL" id="KAJ0178032.1"/>
    </source>
</evidence>
<reference evidence="1 2" key="1">
    <citation type="journal article" date="2021" name="Front. Genet.">
        <title>Chromosome-Level Genome Assembly Reveals Significant Gene Expansion in the Toll and IMD Signaling Pathways of Dendrolimus kikuchii.</title>
        <authorList>
            <person name="Zhou J."/>
            <person name="Wu P."/>
            <person name="Xiong Z."/>
            <person name="Liu N."/>
            <person name="Zhao N."/>
            <person name="Ji M."/>
            <person name="Qiu Y."/>
            <person name="Yang B."/>
        </authorList>
    </citation>
    <scope>NUCLEOTIDE SEQUENCE [LARGE SCALE GENOMIC DNA]</scope>
    <source>
        <strain evidence="1">Ann1</strain>
    </source>
</reference>
<accession>A0ACC1D3B9</accession>
<evidence type="ECO:0000313" key="2">
    <source>
        <dbReference type="Proteomes" id="UP000824533"/>
    </source>
</evidence>
<name>A0ACC1D3B9_9NEOP</name>
<keyword evidence="2" id="KW-1185">Reference proteome</keyword>
<protein>
    <submittedName>
        <fullName evidence="1">Uncharacterized protein</fullName>
    </submittedName>
</protein>
<organism evidence="1 2">
    <name type="scientific">Dendrolimus kikuchii</name>
    <dbReference type="NCBI Taxonomy" id="765133"/>
    <lineage>
        <taxon>Eukaryota</taxon>
        <taxon>Metazoa</taxon>
        <taxon>Ecdysozoa</taxon>
        <taxon>Arthropoda</taxon>
        <taxon>Hexapoda</taxon>
        <taxon>Insecta</taxon>
        <taxon>Pterygota</taxon>
        <taxon>Neoptera</taxon>
        <taxon>Endopterygota</taxon>
        <taxon>Lepidoptera</taxon>
        <taxon>Glossata</taxon>
        <taxon>Ditrysia</taxon>
        <taxon>Bombycoidea</taxon>
        <taxon>Lasiocampidae</taxon>
        <taxon>Dendrolimus</taxon>
    </lineage>
</organism>
<comment type="caution">
    <text evidence="1">The sequence shown here is derived from an EMBL/GenBank/DDBJ whole genome shotgun (WGS) entry which is preliminary data.</text>
</comment>
<dbReference type="EMBL" id="CM034396">
    <property type="protein sequence ID" value="KAJ0178032.1"/>
    <property type="molecule type" value="Genomic_DNA"/>
</dbReference>
<sequence length="478" mass="53533">MKVENSLHSENINQKLLGIQYAVRGRVVQRAQQIEREIQKGVPKPFERVIRANIGDCHALGQQPITFIRQVLGLAACPQLMSSPNIPEDVKERVAEILSDCTKGSVGAYSPSNGLQIVRSRVAQYIEGRDGVPASSDDIYLGSGASDVIKAVLTMFVQEMNGKPPAIMLSVPQYPLFSGTFSELGLRQANYYLDEENGWALQVAELERCWREASVDSHVRAIVVINPGNPTGQVLTRENIEQVIKFAHEHNLFILADEVYQENIVCKPFHSFKKVMHEMGPPYCGMELASFSACSKGWAAECGMRSGYVELVRLHPRVQQAFNTARAVMQCPTVLGQCILDCVMKPPLPGEPSYDLFVKEVNHIHRVLTERTKTAYETFNSIPGFFCNPIDGAMFAYPRIEIPAKAQQHAVDNGMTPDEFYCLRLLEETGVCVVPGTGFGQLPGTFHFRTTILHPRQEFDHMMASIRRFHVNFIKRYS</sequence>
<proteinExistence type="predicted"/>
<gene>
    <name evidence="1" type="ORF">K1T71_005855</name>
</gene>